<feature type="domain" description="GGDEF" evidence="2">
    <location>
        <begin position="105"/>
        <end position="237"/>
    </location>
</feature>
<reference evidence="3" key="1">
    <citation type="submission" date="2020-11" db="EMBL/GenBank/DDBJ databases">
        <title>Azospira inquinata sp. nov.</title>
        <authorList>
            <person name="Moe W.M."/>
            <person name="Mikes M.C."/>
        </authorList>
    </citation>
    <scope>NUCLEOTIDE SEQUENCE</scope>
    <source>
        <strain evidence="3">Azo-3</strain>
    </source>
</reference>
<dbReference type="InterPro" id="IPR000160">
    <property type="entry name" value="GGDEF_dom"/>
</dbReference>
<protein>
    <recommendedName>
        <fullName evidence="1">diguanylate cyclase</fullName>
        <ecNumber evidence="1">2.7.7.65</ecNumber>
    </recommendedName>
</protein>
<dbReference type="KEGG" id="aiq:Azoinq_10930"/>
<name>A0A975SL67_9RHOO</name>
<organism evidence="3 4">
    <name type="scientific">Azospira inquinata</name>
    <dbReference type="NCBI Taxonomy" id="2785627"/>
    <lineage>
        <taxon>Bacteria</taxon>
        <taxon>Pseudomonadati</taxon>
        <taxon>Pseudomonadota</taxon>
        <taxon>Betaproteobacteria</taxon>
        <taxon>Rhodocyclales</taxon>
        <taxon>Rhodocyclaceae</taxon>
        <taxon>Azospira</taxon>
    </lineage>
</organism>
<accession>A0A975SL67</accession>
<gene>
    <name evidence="3" type="ORF">Azoinq_10930</name>
</gene>
<dbReference type="PANTHER" id="PTHR45138:SF9">
    <property type="entry name" value="DIGUANYLATE CYCLASE DGCM-RELATED"/>
    <property type="match status" value="1"/>
</dbReference>
<dbReference type="CDD" id="cd01949">
    <property type="entry name" value="GGDEF"/>
    <property type="match status" value="1"/>
</dbReference>
<evidence type="ECO:0000259" key="2">
    <source>
        <dbReference type="PROSITE" id="PS50887"/>
    </source>
</evidence>
<dbReference type="GO" id="GO:1902201">
    <property type="term" value="P:negative regulation of bacterial-type flagellum-dependent cell motility"/>
    <property type="evidence" value="ECO:0007669"/>
    <property type="project" value="TreeGrafter"/>
</dbReference>
<dbReference type="InterPro" id="IPR050469">
    <property type="entry name" value="Diguanylate_Cyclase"/>
</dbReference>
<dbReference type="PROSITE" id="PS50887">
    <property type="entry name" value="GGDEF"/>
    <property type="match status" value="1"/>
</dbReference>
<proteinExistence type="predicted"/>
<dbReference type="GO" id="GO:0052621">
    <property type="term" value="F:diguanylate cyclase activity"/>
    <property type="evidence" value="ECO:0007669"/>
    <property type="project" value="UniProtKB-EC"/>
</dbReference>
<evidence type="ECO:0000313" key="3">
    <source>
        <dbReference type="EMBL" id="QWT48367.1"/>
    </source>
</evidence>
<sequence length="237" mass="26076">MSGEFNLFGEEESLVAASRAALEQGDEAARLGALPLLLQGYEKLLRETRQLIKISDRREKEMNRLNRRLEQATSTLAYQAEHDPLTGLLNKGAIRLRLDEALAAGSCALILLDIDHFKAVNDTYGHLAGDLLLRGLGERVQEQLAPDDLLGRFGGEEFLLVLRQPSLIQARAAAERVRRAVGDSPFECGDHLLSVTISLGVTLGQMGEDYTPAFQRLDQALYAAKRGGRNRIEVGEP</sequence>
<dbReference type="PANTHER" id="PTHR45138">
    <property type="entry name" value="REGULATORY COMPONENTS OF SENSORY TRANSDUCTION SYSTEM"/>
    <property type="match status" value="1"/>
</dbReference>
<dbReference type="GO" id="GO:0043709">
    <property type="term" value="P:cell adhesion involved in single-species biofilm formation"/>
    <property type="evidence" value="ECO:0007669"/>
    <property type="project" value="TreeGrafter"/>
</dbReference>
<keyword evidence="4" id="KW-1185">Reference proteome</keyword>
<dbReference type="SMART" id="SM00267">
    <property type="entry name" value="GGDEF"/>
    <property type="match status" value="1"/>
</dbReference>
<dbReference type="RefSeq" id="WP_216129156.1">
    <property type="nucleotide sequence ID" value="NZ_CP064782.1"/>
</dbReference>
<dbReference type="EMBL" id="CP064782">
    <property type="protein sequence ID" value="QWT48367.1"/>
    <property type="molecule type" value="Genomic_DNA"/>
</dbReference>
<dbReference type="FunFam" id="3.30.70.270:FF:000001">
    <property type="entry name" value="Diguanylate cyclase domain protein"/>
    <property type="match status" value="1"/>
</dbReference>
<dbReference type="EC" id="2.7.7.65" evidence="1"/>
<dbReference type="NCBIfam" id="TIGR00254">
    <property type="entry name" value="GGDEF"/>
    <property type="match status" value="1"/>
</dbReference>
<dbReference type="GO" id="GO:0005886">
    <property type="term" value="C:plasma membrane"/>
    <property type="evidence" value="ECO:0007669"/>
    <property type="project" value="TreeGrafter"/>
</dbReference>
<dbReference type="Pfam" id="PF00990">
    <property type="entry name" value="GGDEF"/>
    <property type="match status" value="1"/>
</dbReference>
<dbReference type="Proteomes" id="UP000683428">
    <property type="component" value="Chromosome"/>
</dbReference>
<evidence type="ECO:0000256" key="1">
    <source>
        <dbReference type="ARBA" id="ARBA00012528"/>
    </source>
</evidence>
<evidence type="ECO:0000313" key="4">
    <source>
        <dbReference type="Proteomes" id="UP000683428"/>
    </source>
</evidence>
<dbReference type="AlphaFoldDB" id="A0A975SL67"/>